<dbReference type="AlphaFoldDB" id="A0AAV4QLE9"/>
<dbReference type="EMBL" id="BPLQ01004677">
    <property type="protein sequence ID" value="GIY09736.1"/>
    <property type="molecule type" value="Genomic_DNA"/>
</dbReference>
<evidence type="ECO:0000256" key="1">
    <source>
        <dbReference type="SAM" id="MobiDB-lite"/>
    </source>
</evidence>
<name>A0AAV4QLE9_9ARAC</name>
<keyword evidence="3" id="KW-1185">Reference proteome</keyword>
<organism evidence="2 3">
    <name type="scientific">Caerostris darwini</name>
    <dbReference type="NCBI Taxonomy" id="1538125"/>
    <lineage>
        <taxon>Eukaryota</taxon>
        <taxon>Metazoa</taxon>
        <taxon>Ecdysozoa</taxon>
        <taxon>Arthropoda</taxon>
        <taxon>Chelicerata</taxon>
        <taxon>Arachnida</taxon>
        <taxon>Araneae</taxon>
        <taxon>Araneomorphae</taxon>
        <taxon>Entelegynae</taxon>
        <taxon>Araneoidea</taxon>
        <taxon>Araneidae</taxon>
        <taxon>Caerostris</taxon>
    </lineage>
</organism>
<sequence>MRLKQTSQELSAAISPLRETVRRTSRTQAISDFSHFSTFCQKRHRHFIIDTRTHSLPPSQRKQAPRRYPRQWVTEPQDSFREGFMGMGEGRGASRNMGSNVRMEALEVH</sequence>
<gene>
    <name evidence="2" type="ORF">CDAR_60161</name>
</gene>
<accession>A0AAV4QLE9</accession>
<proteinExistence type="predicted"/>
<evidence type="ECO:0000313" key="3">
    <source>
        <dbReference type="Proteomes" id="UP001054837"/>
    </source>
</evidence>
<dbReference type="Proteomes" id="UP001054837">
    <property type="component" value="Unassembled WGS sequence"/>
</dbReference>
<evidence type="ECO:0000313" key="2">
    <source>
        <dbReference type="EMBL" id="GIY09736.1"/>
    </source>
</evidence>
<feature type="region of interest" description="Disordered" evidence="1">
    <location>
        <begin position="51"/>
        <end position="109"/>
    </location>
</feature>
<protein>
    <submittedName>
        <fullName evidence="2">Uncharacterized protein</fullName>
    </submittedName>
</protein>
<comment type="caution">
    <text evidence="2">The sequence shown here is derived from an EMBL/GenBank/DDBJ whole genome shotgun (WGS) entry which is preliminary data.</text>
</comment>
<reference evidence="2 3" key="1">
    <citation type="submission" date="2021-06" db="EMBL/GenBank/DDBJ databases">
        <title>Caerostris darwini draft genome.</title>
        <authorList>
            <person name="Kono N."/>
            <person name="Arakawa K."/>
        </authorList>
    </citation>
    <scope>NUCLEOTIDE SEQUENCE [LARGE SCALE GENOMIC DNA]</scope>
</reference>